<name>A0A915DS44_9BILA</name>
<dbReference type="Proteomes" id="UP000887574">
    <property type="component" value="Unplaced"/>
</dbReference>
<keyword evidence="1" id="KW-1185">Reference proteome</keyword>
<protein>
    <submittedName>
        <fullName evidence="2">Uncharacterized protein</fullName>
    </submittedName>
</protein>
<evidence type="ECO:0000313" key="1">
    <source>
        <dbReference type="Proteomes" id="UP000887574"/>
    </source>
</evidence>
<dbReference type="WBParaSite" id="jg22290">
    <property type="protein sequence ID" value="jg22290"/>
    <property type="gene ID" value="jg22290"/>
</dbReference>
<sequence>MAFYRITYVLTYVDIGSTYSLEPPIDMVTCFPVTSSIPSDQRPAALTPKKTVKKTLLANNTKKFIAHQIELAILEVELQEWMSTD</sequence>
<reference evidence="2" key="1">
    <citation type="submission" date="2022-11" db="UniProtKB">
        <authorList>
            <consortium name="WormBaseParasite"/>
        </authorList>
    </citation>
    <scope>IDENTIFICATION</scope>
</reference>
<proteinExistence type="predicted"/>
<dbReference type="AlphaFoldDB" id="A0A915DS44"/>
<organism evidence="1 2">
    <name type="scientific">Ditylenchus dipsaci</name>
    <dbReference type="NCBI Taxonomy" id="166011"/>
    <lineage>
        <taxon>Eukaryota</taxon>
        <taxon>Metazoa</taxon>
        <taxon>Ecdysozoa</taxon>
        <taxon>Nematoda</taxon>
        <taxon>Chromadorea</taxon>
        <taxon>Rhabditida</taxon>
        <taxon>Tylenchina</taxon>
        <taxon>Tylenchomorpha</taxon>
        <taxon>Sphaerularioidea</taxon>
        <taxon>Anguinidae</taxon>
        <taxon>Anguininae</taxon>
        <taxon>Ditylenchus</taxon>
    </lineage>
</organism>
<accession>A0A915DS44</accession>
<evidence type="ECO:0000313" key="2">
    <source>
        <dbReference type="WBParaSite" id="jg22290"/>
    </source>
</evidence>